<name>A0A256A1I5_9FLAO</name>
<dbReference type="OrthoDB" id="9811006at2"/>
<evidence type="ECO:0000259" key="1">
    <source>
        <dbReference type="SMART" id="SM00867"/>
    </source>
</evidence>
<dbReference type="EMBL" id="NOXV01000105">
    <property type="protein sequence ID" value="OYQ46920.1"/>
    <property type="molecule type" value="Genomic_DNA"/>
</dbReference>
<dbReference type="SMART" id="SM00867">
    <property type="entry name" value="YceI"/>
    <property type="match status" value="1"/>
</dbReference>
<proteinExistence type="predicted"/>
<reference evidence="2 3" key="1">
    <citation type="submission" date="2017-07" db="EMBL/GenBank/DDBJ databases">
        <title>Flavobacterium cyanobacteriorum sp. nov., isolated from cyanobacterial aggregates in a eutrophic lake.</title>
        <authorList>
            <person name="Cai H."/>
        </authorList>
    </citation>
    <scope>NUCLEOTIDE SEQUENCE [LARGE SCALE GENOMIC DNA]</scope>
    <source>
        <strain evidence="2 3">TH021</strain>
    </source>
</reference>
<organism evidence="2 3">
    <name type="scientific">Flavobacterium cyanobacteriorum</name>
    <dbReference type="NCBI Taxonomy" id="2022802"/>
    <lineage>
        <taxon>Bacteria</taxon>
        <taxon>Pseudomonadati</taxon>
        <taxon>Bacteroidota</taxon>
        <taxon>Flavobacteriia</taxon>
        <taxon>Flavobacteriales</taxon>
        <taxon>Flavobacteriaceae</taxon>
        <taxon>Flavobacterium</taxon>
    </lineage>
</organism>
<feature type="domain" description="Lipid/polyisoprenoid-binding YceI-like" evidence="1">
    <location>
        <begin position="5"/>
        <end position="175"/>
    </location>
</feature>
<dbReference type="RefSeq" id="WP_094411785.1">
    <property type="nucleotide sequence ID" value="NZ_NOXV01000105.1"/>
</dbReference>
<comment type="caution">
    <text evidence="2">The sequence shown here is derived from an EMBL/GenBank/DDBJ whole genome shotgun (WGS) entry which is preliminary data.</text>
</comment>
<dbReference type="Gene3D" id="2.40.128.110">
    <property type="entry name" value="Lipid/polyisoprenoid-binding, YceI-like"/>
    <property type="match status" value="1"/>
</dbReference>
<dbReference type="SUPFAM" id="SSF101874">
    <property type="entry name" value="YceI-like"/>
    <property type="match status" value="1"/>
</dbReference>
<dbReference type="Pfam" id="PF04264">
    <property type="entry name" value="YceI"/>
    <property type="match status" value="1"/>
</dbReference>
<dbReference type="Proteomes" id="UP000216605">
    <property type="component" value="Unassembled WGS sequence"/>
</dbReference>
<keyword evidence="3" id="KW-1185">Reference proteome</keyword>
<dbReference type="InterPro" id="IPR007372">
    <property type="entry name" value="Lipid/polyisoprenoid-bd_YceI"/>
</dbReference>
<dbReference type="AlphaFoldDB" id="A0A256A1I5"/>
<dbReference type="InterPro" id="IPR036761">
    <property type="entry name" value="TTHA0802/YceI-like_sf"/>
</dbReference>
<evidence type="ECO:0000313" key="3">
    <source>
        <dbReference type="Proteomes" id="UP000216605"/>
    </source>
</evidence>
<dbReference type="PANTHER" id="PTHR34406">
    <property type="entry name" value="PROTEIN YCEI"/>
    <property type="match status" value="1"/>
</dbReference>
<protein>
    <recommendedName>
        <fullName evidence="1">Lipid/polyisoprenoid-binding YceI-like domain-containing protein</fullName>
    </recommendedName>
</protein>
<sequence length="185" mass="20719">MATRHWVIDPAHSEVQFKIRHLVISTITGSFNVFSGTMVTPEHDNFRDAYFTIAIDVYSIDTNNRDRDEHLKSPDFFNADAFPTINFLSTAFTHLRGDEYRLAGELTIRGITRPVTFDVLFGGQAKDGFGINRAGFEITGEVNRNDFGLHAPDVTEAGGLVLGETIKLYANVQFINDPDNKADNY</sequence>
<evidence type="ECO:0000313" key="2">
    <source>
        <dbReference type="EMBL" id="OYQ46920.1"/>
    </source>
</evidence>
<accession>A0A256A1I5</accession>
<gene>
    <name evidence="2" type="ORF">CHU92_01210</name>
</gene>
<dbReference type="PANTHER" id="PTHR34406:SF1">
    <property type="entry name" value="PROTEIN YCEI"/>
    <property type="match status" value="1"/>
</dbReference>